<protein>
    <recommendedName>
        <fullName evidence="2">histidine kinase</fullName>
        <ecNumber evidence="2">2.7.13.3</ecNumber>
    </recommendedName>
</protein>
<sequence length="898" mass="98151">MIGRRTHAGSQLALAWLLMFFALTAFSADLRWPQAIDVASGPGYRSLANDVMLFDDRTANLAADAVLHSDGWQRATARTLSRGFTSSTIWIAGTLANQGAQTTTRWISVDPVRLEDVAFYVVDQDGNAAKVRYRSGIGAPIANRPLETVSTAFPVTLTPGQQMRYLIRVRSRSSLTLTLHLWHPRNFHVEAQRSITAHMLLTGAMLAMAVFSAVLAAVWRDRVFVILTATVVSEVIYELAFEGYLYALLLHQGGDWLVRLPSIAGNISVALFSALLYSFIGLDKFGAWRWSYKIMIAALVAAAAWTAFGDYRTSAAVAIQGTLLCNLVWIASVAHAYRRKVANARLILIAFLPDCATLFIRLGVLSGFISTSFSAGTAQIWDSIGVLVLLSMIVGGRSRQLLLEQRQVQRLLWAEREATQERLENAVATRTRELRSALEQADGAIRAKSDFLARISHDLRTPLTSIIGFADLIQADGREDAERGRVIRRSANHMLGMVNDLIDYARGREADTLSPQPVYTYALLDAVSQHGDALANRSANEFSLNVVGDLPPVIELDEQRMHQVLGNLLDNAAKFTNHGSIRLTVSADPVDSTQRRWNLRFSISDSGCGIAVVDHERVFEPFVRVGEHNHRPGIGLGLSIVKLWTDRMGATLTFDSTPGIGTKVVIALTVDEVDEAGVDSLRMHESADALPLIDGGGKLVLLAEDTAEIRELLRGDLLSLGFEVEAYDNGASAVRRLIAKDCPIPALILTDRLMPEASGHDVLAAARSCHPHVPVVLVSAVPFSQAARPDASECFDAQLLKPISLAELRNAIATLLKIQREHRSAQPASQDPPCLEPPAAVLLDEARVLIELGAISDLLDWAEKIAQAAPRHAPFAAKVSQLARRGELRELQSMLDFP</sequence>
<dbReference type="PANTHER" id="PTHR43047:SF72">
    <property type="entry name" value="OSMOSENSING HISTIDINE PROTEIN KINASE SLN1"/>
    <property type="match status" value="1"/>
</dbReference>
<dbReference type="PROSITE" id="PS50110">
    <property type="entry name" value="RESPONSE_REGULATORY"/>
    <property type="match status" value="1"/>
</dbReference>
<evidence type="ECO:0000256" key="4">
    <source>
        <dbReference type="ARBA" id="ARBA00022679"/>
    </source>
</evidence>
<dbReference type="Gene3D" id="3.40.50.2300">
    <property type="match status" value="1"/>
</dbReference>
<keyword evidence="4" id="KW-0808">Transferase</keyword>
<dbReference type="Pfam" id="PF00512">
    <property type="entry name" value="HisKA"/>
    <property type="match status" value="1"/>
</dbReference>
<accession>A0AAW4TK28</accession>
<gene>
    <name evidence="10" type="ORF">LGN22_32175</name>
</gene>
<feature type="transmembrane region" description="Helical" evidence="7">
    <location>
        <begin position="346"/>
        <end position="369"/>
    </location>
</feature>
<keyword evidence="7" id="KW-0472">Membrane</keyword>
<evidence type="ECO:0000256" key="3">
    <source>
        <dbReference type="ARBA" id="ARBA00022553"/>
    </source>
</evidence>
<proteinExistence type="predicted"/>
<dbReference type="GO" id="GO:0005886">
    <property type="term" value="C:plasma membrane"/>
    <property type="evidence" value="ECO:0007669"/>
    <property type="project" value="TreeGrafter"/>
</dbReference>
<dbReference type="InterPro" id="IPR036097">
    <property type="entry name" value="HisK_dim/P_sf"/>
</dbReference>
<evidence type="ECO:0000259" key="9">
    <source>
        <dbReference type="PROSITE" id="PS50110"/>
    </source>
</evidence>
<dbReference type="PRINTS" id="PR00344">
    <property type="entry name" value="BCTRLSENSOR"/>
</dbReference>
<dbReference type="SUPFAM" id="SSF55874">
    <property type="entry name" value="ATPase domain of HSP90 chaperone/DNA topoisomerase II/histidine kinase"/>
    <property type="match status" value="1"/>
</dbReference>
<dbReference type="PROSITE" id="PS50109">
    <property type="entry name" value="HIS_KIN"/>
    <property type="match status" value="1"/>
</dbReference>
<dbReference type="RefSeq" id="WP_226136167.1">
    <property type="nucleotide sequence ID" value="NZ_JAIZTC010000013.1"/>
</dbReference>
<dbReference type="SUPFAM" id="SSF47384">
    <property type="entry name" value="Homodimeric domain of signal transducing histidine kinase"/>
    <property type="match status" value="1"/>
</dbReference>
<dbReference type="Gene3D" id="2.60.40.2380">
    <property type="match status" value="1"/>
</dbReference>
<evidence type="ECO:0000256" key="5">
    <source>
        <dbReference type="ARBA" id="ARBA00022777"/>
    </source>
</evidence>
<dbReference type="Gene3D" id="1.10.287.130">
    <property type="match status" value="1"/>
</dbReference>
<dbReference type="SMART" id="SM00448">
    <property type="entry name" value="REC"/>
    <property type="match status" value="1"/>
</dbReference>
<dbReference type="Proteomes" id="UP001199070">
    <property type="component" value="Unassembled WGS sequence"/>
</dbReference>
<dbReference type="InterPro" id="IPR011006">
    <property type="entry name" value="CheY-like_superfamily"/>
</dbReference>
<dbReference type="CDD" id="cd00156">
    <property type="entry name" value="REC"/>
    <property type="match status" value="1"/>
</dbReference>
<keyword evidence="7" id="KW-0812">Transmembrane</keyword>
<feature type="transmembrane region" description="Helical" evidence="7">
    <location>
        <begin position="223"/>
        <end position="240"/>
    </location>
</feature>
<feature type="transmembrane region" description="Helical" evidence="7">
    <location>
        <begin position="260"/>
        <end position="280"/>
    </location>
</feature>
<evidence type="ECO:0000256" key="2">
    <source>
        <dbReference type="ARBA" id="ARBA00012438"/>
    </source>
</evidence>
<dbReference type="GO" id="GO:0009927">
    <property type="term" value="F:histidine phosphotransfer kinase activity"/>
    <property type="evidence" value="ECO:0007669"/>
    <property type="project" value="TreeGrafter"/>
</dbReference>
<dbReference type="InterPro" id="IPR003661">
    <property type="entry name" value="HisK_dim/P_dom"/>
</dbReference>
<reference evidence="10" key="1">
    <citation type="submission" date="2023-08" db="EMBL/GenBank/DDBJ databases">
        <title>A collection of bacterial strains from the Burkholderia cepacia Research Laboratory and Repository.</title>
        <authorList>
            <person name="Lipuma J."/>
            <person name="Spilker T."/>
        </authorList>
    </citation>
    <scope>NUCLEOTIDE SEQUENCE</scope>
    <source>
        <strain evidence="10">AU0862</strain>
    </source>
</reference>
<dbReference type="InterPro" id="IPR001789">
    <property type="entry name" value="Sig_transdc_resp-reg_receiver"/>
</dbReference>
<dbReference type="InterPro" id="IPR003594">
    <property type="entry name" value="HATPase_dom"/>
</dbReference>
<dbReference type="InterPro" id="IPR004358">
    <property type="entry name" value="Sig_transdc_His_kin-like_C"/>
</dbReference>
<keyword evidence="3 6" id="KW-0597">Phosphoprotein</keyword>
<evidence type="ECO:0000256" key="1">
    <source>
        <dbReference type="ARBA" id="ARBA00000085"/>
    </source>
</evidence>
<keyword evidence="5" id="KW-0418">Kinase</keyword>
<dbReference type="InterPro" id="IPR036890">
    <property type="entry name" value="HATPase_C_sf"/>
</dbReference>
<dbReference type="Pfam" id="PF00072">
    <property type="entry name" value="Response_reg"/>
    <property type="match status" value="1"/>
</dbReference>
<dbReference type="PANTHER" id="PTHR43047">
    <property type="entry name" value="TWO-COMPONENT HISTIDINE PROTEIN KINASE"/>
    <property type="match status" value="1"/>
</dbReference>
<keyword evidence="7" id="KW-1133">Transmembrane helix</keyword>
<dbReference type="SMART" id="SM00387">
    <property type="entry name" value="HATPase_c"/>
    <property type="match status" value="1"/>
</dbReference>
<organism evidence="10 11">
    <name type="scientific">Burkholderia cenocepacia</name>
    <dbReference type="NCBI Taxonomy" id="95486"/>
    <lineage>
        <taxon>Bacteria</taxon>
        <taxon>Pseudomonadati</taxon>
        <taxon>Pseudomonadota</taxon>
        <taxon>Betaproteobacteria</taxon>
        <taxon>Burkholderiales</taxon>
        <taxon>Burkholderiaceae</taxon>
        <taxon>Burkholderia</taxon>
        <taxon>Burkholderia cepacia complex</taxon>
    </lineage>
</organism>
<evidence type="ECO:0000313" key="11">
    <source>
        <dbReference type="Proteomes" id="UP001199070"/>
    </source>
</evidence>
<feature type="modified residue" description="4-aspartylphosphate" evidence="6">
    <location>
        <position position="751"/>
    </location>
</feature>
<dbReference type="SMART" id="SM00388">
    <property type="entry name" value="HisKA"/>
    <property type="match status" value="1"/>
</dbReference>
<dbReference type="EC" id="2.7.13.3" evidence="2"/>
<feature type="domain" description="Response regulatory" evidence="9">
    <location>
        <begin position="699"/>
        <end position="816"/>
    </location>
</feature>
<evidence type="ECO:0000313" key="10">
    <source>
        <dbReference type="EMBL" id="MCA8383577.1"/>
    </source>
</evidence>
<comment type="catalytic activity">
    <reaction evidence="1">
        <text>ATP + protein L-histidine = ADP + protein N-phospho-L-histidine.</text>
        <dbReference type="EC" id="2.7.13.3"/>
    </reaction>
</comment>
<dbReference type="AlphaFoldDB" id="A0AAW4TK28"/>
<dbReference type="GO" id="GO:0000155">
    <property type="term" value="F:phosphorelay sensor kinase activity"/>
    <property type="evidence" value="ECO:0007669"/>
    <property type="project" value="InterPro"/>
</dbReference>
<dbReference type="Pfam" id="PF07695">
    <property type="entry name" value="7TMR-DISM_7TM"/>
    <property type="match status" value="1"/>
</dbReference>
<feature type="domain" description="Histidine kinase" evidence="8">
    <location>
        <begin position="454"/>
        <end position="672"/>
    </location>
</feature>
<evidence type="ECO:0000259" key="8">
    <source>
        <dbReference type="PROSITE" id="PS50109"/>
    </source>
</evidence>
<name>A0AAW4TK28_9BURK</name>
<dbReference type="Pfam" id="PF02518">
    <property type="entry name" value="HATPase_c"/>
    <property type="match status" value="1"/>
</dbReference>
<dbReference type="Gene3D" id="3.30.565.10">
    <property type="entry name" value="Histidine kinase-like ATPase, C-terminal domain"/>
    <property type="match status" value="1"/>
</dbReference>
<dbReference type="InterPro" id="IPR011622">
    <property type="entry name" value="7TMR_DISM_rcpt_extracell_dom2"/>
</dbReference>
<feature type="transmembrane region" description="Helical" evidence="7">
    <location>
        <begin position="292"/>
        <end position="308"/>
    </location>
</feature>
<feature type="transmembrane region" description="Helical" evidence="7">
    <location>
        <begin position="195"/>
        <end position="216"/>
    </location>
</feature>
<evidence type="ECO:0000256" key="7">
    <source>
        <dbReference type="SAM" id="Phobius"/>
    </source>
</evidence>
<dbReference type="InterPro" id="IPR011623">
    <property type="entry name" value="7TMR_DISM_rcpt_extracell_dom1"/>
</dbReference>
<feature type="transmembrane region" description="Helical" evidence="7">
    <location>
        <begin position="314"/>
        <end position="334"/>
    </location>
</feature>
<evidence type="ECO:0000256" key="6">
    <source>
        <dbReference type="PROSITE-ProRule" id="PRU00169"/>
    </source>
</evidence>
<dbReference type="InterPro" id="IPR005467">
    <property type="entry name" value="His_kinase_dom"/>
</dbReference>
<dbReference type="SUPFAM" id="SSF52172">
    <property type="entry name" value="CheY-like"/>
    <property type="match status" value="1"/>
</dbReference>
<dbReference type="CDD" id="cd00082">
    <property type="entry name" value="HisKA"/>
    <property type="match status" value="1"/>
</dbReference>
<dbReference type="EMBL" id="JAIZTC010000013">
    <property type="protein sequence ID" value="MCA8383577.1"/>
    <property type="molecule type" value="Genomic_DNA"/>
</dbReference>
<comment type="caution">
    <text evidence="10">The sequence shown here is derived from an EMBL/GenBank/DDBJ whole genome shotgun (WGS) entry which is preliminary data.</text>
</comment>
<dbReference type="Pfam" id="PF07696">
    <property type="entry name" value="7TMR-DISMED2"/>
    <property type="match status" value="1"/>
</dbReference>